<dbReference type="Pfam" id="PF02423">
    <property type="entry name" value="OCD_Mu_crystall"/>
    <property type="match status" value="1"/>
</dbReference>
<dbReference type="OMA" id="CVGMGLM"/>
<dbReference type="InterPro" id="IPR036291">
    <property type="entry name" value="NAD(P)-bd_dom_sf"/>
</dbReference>
<evidence type="ECO:0000313" key="3">
    <source>
        <dbReference type="Proteomes" id="UP000478008"/>
    </source>
</evidence>
<dbReference type="AlphaFoldDB" id="A0A7D9CZQ3"/>
<dbReference type="GO" id="GO:0005737">
    <property type="term" value="C:cytoplasm"/>
    <property type="evidence" value="ECO:0007669"/>
    <property type="project" value="TreeGrafter"/>
</dbReference>
<dbReference type="InterPro" id="IPR023401">
    <property type="entry name" value="ODC_N"/>
</dbReference>
<keyword evidence="3" id="KW-1185">Reference proteome</keyword>
<dbReference type="InterPro" id="IPR003462">
    <property type="entry name" value="ODC_Mu_crystall"/>
</dbReference>
<name>A0A7D9CZQ3_DEKBR</name>
<dbReference type="Gene3D" id="3.30.1780.10">
    <property type="entry name" value="ornithine cyclodeaminase, domain 1"/>
    <property type="match status" value="1"/>
</dbReference>
<dbReference type="PANTHER" id="PTHR13812:SF19">
    <property type="entry name" value="KETIMINE REDUCTASE MU-CRYSTALLIN"/>
    <property type="match status" value="1"/>
</dbReference>
<organism evidence="2 3">
    <name type="scientific">Dekkera bruxellensis</name>
    <name type="common">Brettanomyces custersii</name>
    <dbReference type="NCBI Taxonomy" id="5007"/>
    <lineage>
        <taxon>Eukaryota</taxon>
        <taxon>Fungi</taxon>
        <taxon>Dikarya</taxon>
        <taxon>Ascomycota</taxon>
        <taxon>Saccharomycotina</taxon>
        <taxon>Pichiomycetes</taxon>
        <taxon>Pichiales</taxon>
        <taxon>Pichiaceae</taxon>
        <taxon>Brettanomyces</taxon>
    </lineage>
</organism>
<evidence type="ECO:0000256" key="1">
    <source>
        <dbReference type="ARBA" id="ARBA00008903"/>
    </source>
</evidence>
<sequence length="346" mass="38098">MIVLKDAEVRQILENLTLDDIKEYQNTLSRGLIEYYQDNSIIPSRIVTTTKYATHLFMGSSGSQVGMKALTGSHSGFRGLTTILDKHDGSPIGILNAATLTAFRTALSTILALVKVFVPGDQKSFIGGNLIVYGSGPQAEWHLRLALTLYPGFFDKVVIINRTTKNADALVTILKAKFSGVLFEIVSMDDEIHITEAYKNTSVIFSCVPTSSPVVLKRNIDQDRRSRIFIGAIGSYKPEMIEIDGETLINQCISKGGKIIVDSINDCLREAGEFQQNNISKDSLIEFGSLLIHPTPKKALDQLNYMKSQRVIICKLVGLCVMDIFVGSKVLTEAKRKGLGTTIDNF</sequence>
<dbReference type="PANTHER" id="PTHR13812">
    <property type="entry name" value="KETIMINE REDUCTASE MU-CRYSTALLIN"/>
    <property type="match status" value="1"/>
</dbReference>
<gene>
    <name evidence="2" type="ORF">DEBR0S4_12354G</name>
</gene>
<dbReference type="Proteomes" id="UP000478008">
    <property type="component" value="Unassembled WGS sequence"/>
</dbReference>
<proteinExistence type="inferred from homology"/>
<evidence type="ECO:0000313" key="2">
    <source>
        <dbReference type="EMBL" id="VUG19176.1"/>
    </source>
</evidence>
<dbReference type="Gene3D" id="3.40.50.720">
    <property type="entry name" value="NAD(P)-binding Rossmann-like Domain"/>
    <property type="match status" value="1"/>
</dbReference>
<comment type="similarity">
    <text evidence="1">Belongs to the ornithine cyclodeaminase/mu-crystallin family.</text>
</comment>
<dbReference type="EMBL" id="CABFWN010000004">
    <property type="protein sequence ID" value="VUG19176.1"/>
    <property type="molecule type" value="Genomic_DNA"/>
</dbReference>
<reference evidence="2 3" key="1">
    <citation type="submission" date="2019-07" db="EMBL/GenBank/DDBJ databases">
        <authorList>
            <person name="Friedrich A."/>
            <person name="Schacherer J."/>
        </authorList>
    </citation>
    <scope>NUCLEOTIDE SEQUENCE [LARGE SCALE GENOMIC DNA]</scope>
</reference>
<accession>A0A7D9CZQ3</accession>
<protein>
    <submittedName>
        <fullName evidence="2">DEBR0S4_12354g1_1</fullName>
    </submittedName>
</protein>
<dbReference type="SUPFAM" id="SSF51735">
    <property type="entry name" value="NAD(P)-binding Rossmann-fold domains"/>
    <property type="match status" value="1"/>
</dbReference>